<evidence type="ECO:0000313" key="2">
    <source>
        <dbReference type="EMBL" id="KAK2158015.1"/>
    </source>
</evidence>
<dbReference type="AlphaFoldDB" id="A0AAD9JSU5"/>
<feature type="region of interest" description="Disordered" evidence="1">
    <location>
        <begin position="43"/>
        <end position="75"/>
    </location>
</feature>
<evidence type="ECO:0000313" key="3">
    <source>
        <dbReference type="Proteomes" id="UP001209878"/>
    </source>
</evidence>
<feature type="compositionally biased region" description="Gly residues" evidence="1">
    <location>
        <begin position="60"/>
        <end position="75"/>
    </location>
</feature>
<dbReference type="Proteomes" id="UP001209878">
    <property type="component" value="Unassembled WGS sequence"/>
</dbReference>
<dbReference type="EMBL" id="JAODUO010001829">
    <property type="protein sequence ID" value="KAK2158015.1"/>
    <property type="molecule type" value="Genomic_DNA"/>
</dbReference>
<organism evidence="2 3">
    <name type="scientific">Ridgeia piscesae</name>
    <name type="common">Tubeworm</name>
    <dbReference type="NCBI Taxonomy" id="27915"/>
    <lineage>
        <taxon>Eukaryota</taxon>
        <taxon>Metazoa</taxon>
        <taxon>Spiralia</taxon>
        <taxon>Lophotrochozoa</taxon>
        <taxon>Annelida</taxon>
        <taxon>Polychaeta</taxon>
        <taxon>Sedentaria</taxon>
        <taxon>Canalipalpata</taxon>
        <taxon>Sabellida</taxon>
        <taxon>Siboglinidae</taxon>
        <taxon>Ridgeia</taxon>
    </lineage>
</organism>
<protein>
    <submittedName>
        <fullName evidence="2">Uncharacterized protein</fullName>
    </submittedName>
</protein>
<evidence type="ECO:0000256" key="1">
    <source>
        <dbReference type="SAM" id="MobiDB-lite"/>
    </source>
</evidence>
<accession>A0AAD9JSU5</accession>
<reference evidence="2" key="1">
    <citation type="journal article" date="2023" name="Mol. Biol. Evol.">
        <title>Third-Generation Sequencing Reveals the Adaptive Role of the Epigenome in Three Deep-Sea Polychaetes.</title>
        <authorList>
            <person name="Perez M."/>
            <person name="Aroh O."/>
            <person name="Sun Y."/>
            <person name="Lan Y."/>
            <person name="Juniper S.K."/>
            <person name="Young C.R."/>
            <person name="Angers B."/>
            <person name="Qian P.Y."/>
        </authorList>
    </citation>
    <scope>NUCLEOTIDE SEQUENCE</scope>
    <source>
        <strain evidence="2">R07B-5</strain>
    </source>
</reference>
<comment type="caution">
    <text evidence="2">The sequence shown here is derived from an EMBL/GenBank/DDBJ whole genome shotgun (WGS) entry which is preliminary data.</text>
</comment>
<sequence>MVRDVRDTSSGGAWWAASLRRGGNGGAPASARGNICGLSGTARMGDCSPQLKDDSRLRRGGSGGGLSSSGWGWGGAGRTGWHWLVARLLRVTPAETHKHTTDLNMNRL</sequence>
<keyword evidence="3" id="KW-1185">Reference proteome</keyword>
<name>A0AAD9JSU5_RIDPI</name>
<proteinExistence type="predicted"/>
<gene>
    <name evidence="2" type="ORF">NP493_1829g00002</name>
</gene>